<dbReference type="SUPFAM" id="SSF58104">
    <property type="entry name" value="Methyl-accepting chemotaxis protein (MCP) signaling domain"/>
    <property type="match status" value="1"/>
</dbReference>
<dbReference type="Gene3D" id="1.20.5.340">
    <property type="match status" value="1"/>
</dbReference>
<dbReference type="AlphaFoldDB" id="A0A0P9ENL9"/>
<dbReference type="Proteomes" id="UP000183104">
    <property type="component" value="Unassembled WGS sequence"/>
</dbReference>
<gene>
    <name evidence="2" type="ORF">SAMN05661077_1365</name>
</gene>
<proteinExistence type="predicted"/>
<evidence type="ECO:0000313" key="3">
    <source>
        <dbReference type="Proteomes" id="UP000183104"/>
    </source>
</evidence>
<reference evidence="3" key="1">
    <citation type="submission" date="2016-10" db="EMBL/GenBank/DDBJ databases">
        <authorList>
            <person name="Varghese N."/>
        </authorList>
    </citation>
    <scope>NUCLEOTIDE SEQUENCE [LARGE SCALE GENOMIC DNA]</scope>
    <source>
        <strain evidence="3">HL 19</strain>
    </source>
</reference>
<dbReference type="PROSITE" id="PS51257">
    <property type="entry name" value="PROKAR_LIPOPROTEIN"/>
    <property type="match status" value="1"/>
</dbReference>
<dbReference type="STRING" id="381306.AN478_07995"/>
<feature type="coiled-coil region" evidence="1">
    <location>
        <begin position="114"/>
        <end position="183"/>
    </location>
</feature>
<evidence type="ECO:0000256" key="1">
    <source>
        <dbReference type="SAM" id="Coils"/>
    </source>
</evidence>
<evidence type="ECO:0008006" key="4">
    <source>
        <dbReference type="Google" id="ProtNLM"/>
    </source>
</evidence>
<name>A0A0P9ENL9_9GAMM</name>
<protein>
    <recommendedName>
        <fullName evidence="4">Lipoprotein</fullName>
    </recommendedName>
</protein>
<dbReference type="RefSeq" id="WP_054966087.1">
    <property type="nucleotide sequence ID" value="NZ_FMUN01000003.1"/>
</dbReference>
<evidence type="ECO:0000313" key="2">
    <source>
        <dbReference type="EMBL" id="SCY15174.1"/>
    </source>
</evidence>
<keyword evidence="3" id="KW-1185">Reference proteome</keyword>
<accession>A0A0P9ENL9</accession>
<sequence length="184" mass="20594">MRAWRPASAALVVTLLAGCGTLDRSVPTGSADDLAAFYRYASTLDGRTLTAEYRNFRNWVSEERCTADRLRLAIITLVADSGPPVSADPGEVLGPCTGSSDQLAPHLRNMAFLLKDQLQQRNELFQHAAQLEQRVDQLANEVAESRAAHQELTRQKGELEERLQKLHEQLEALKDIERSIRQRD</sequence>
<dbReference type="EMBL" id="FMUN01000003">
    <property type="protein sequence ID" value="SCY15174.1"/>
    <property type="molecule type" value="Genomic_DNA"/>
</dbReference>
<keyword evidence="1" id="KW-0175">Coiled coil</keyword>
<organism evidence="2 3">
    <name type="scientific">Thiohalorhabdus denitrificans</name>
    <dbReference type="NCBI Taxonomy" id="381306"/>
    <lineage>
        <taxon>Bacteria</taxon>
        <taxon>Pseudomonadati</taxon>
        <taxon>Pseudomonadota</taxon>
        <taxon>Gammaproteobacteria</taxon>
        <taxon>Thiohalorhabdales</taxon>
        <taxon>Thiohalorhabdaceae</taxon>
        <taxon>Thiohalorhabdus</taxon>
    </lineage>
</organism>